<feature type="compositionally biased region" description="Polar residues" evidence="1">
    <location>
        <begin position="1270"/>
        <end position="1287"/>
    </location>
</feature>
<sequence length="1338" mass="147498">MLSPKQSTLTNNSNKNAVQELPFNPKAAEVFSVQKKYREKMIRYLSFCFPEIDGIELHETLKECLFQVDKAVNVLEKVSGITVTTDFVTWLKSMSFNVKEVKKLMRPPKSAVQNINEPENIFKLMTANHDVPENISREEQILNIIEDNQIIVENATLMQLLAKPVVHIERLPLSTIESTYQNLNKKLYLSSPPYKRNKSASSIKTTESPVKNKANVMSPKKRKTKFQDKIRPYKNRKTFADINEVNEEINSVLDSDILQSLSSEKIFKKIEDKLKSCDEIIVLPPTVISHEKTFNIGKNELLRSKQSIKIKIKIQHVTGVKTFSLIDDHDLEESQSQDKEEKLSQSSDNIIESPPNKMQPVDTNDVHKPKVDEELSNGTIKTNKECEPFKEPSCSNDVVNNVDKIITPNSNRGETNLPTTVQETTSSVSTVNVNCIQEIGSTTAIEDNICGKENSFTTNQGILHLTDSVNLNCTTSQNEDNSCSDRILTTVLPQTLPSTDTVNLNHNQESASVSTIKNNNYTEKKSVVMSQENQQSSNAMPNCTKRDIGAIKNYNSGERHVPVTNPAMNVVSKTQPEATASTSSAKGNFLLNVTVEQATDTLLPLLKCLVSVTKRANSEIFNNSITMVSNSLKYYLSKVCIHSFNIYTFINIIASKMSLEDKSPDLDKKIVKLMFDSLSATTGKHVEESEFLLRFYTELREMANDPKYALDPLTLDNPIDNGSNAQEMDAINKNRFYDGHTYQPVDHVYLTNVAQVLKPAKSSVRSNYNSRKGSSHSNVKKRQNNRTPVSKSSVSNRTSNRSFATHLVSLAARKNNPFGVRFGSNQNLHDSAYISSTSSGDSHPSWTKKNLDPAIISPVGSNCSSLTSSIPASNYPMQTVSHQPIVLSTASSVSPLNSKPVYSVQSQISNANNVLTNFNKIPISACSSNLPYQKCSSRSTLQQPPPHYRSKGNSNLNGNQLIYLGVPPGSCSANSGTSSNSYVSQEQGTFLIRSFNHSNFNAPRVPNVSKIVLGCSTQKQLPSNYNTVTSNDNGIQNEGATPAPPTPHSTSNVLRLSSASNTASDCNTRKEFPSSYNTVALNNKGIQNGGTFSAPSSCNSTSNSLLLPSTFNTASGCNTRKELSSGYNTVTCNNSTQYGRTFSAPSTTSNALRMSSGSNTVLKLNTHYQLQQPPVDSAVTINNSSIHNQIRFNNNITSASSVSSLSNSGTGNRAIFASNEINVCSTPVCSKVPKVFPKSTQTKTVLSNIKESRISQDAVITGEEGFFPPSHQSTQQGRPRTSVSVNSDGGRCWEKGEDDSMASLKLYEMNMFPNMNENCPNTMEFIDLDYYYGNSTNK</sequence>
<protein>
    <submittedName>
        <fullName evidence="3">Uncharacterized protein LOC108732820 isoform X1</fullName>
    </submittedName>
</protein>
<feature type="region of interest" description="Disordered" evidence="1">
    <location>
        <begin position="1028"/>
        <end position="1053"/>
    </location>
</feature>
<organism evidence="2 3">
    <name type="scientific">Agrilus planipennis</name>
    <name type="common">Emerald ash borer</name>
    <name type="synonym">Agrilus marcopoli</name>
    <dbReference type="NCBI Taxonomy" id="224129"/>
    <lineage>
        <taxon>Eukaryota</taxon>
        <taxon>Metazoa</taxon>
        <taxon>Ecdysozoa</taxon>
        <taxon>Arthropoda</taxon>
        <taxon>Hexapoda</taxon>
        <taxon>Insecta</taxon>
        <taxon>Pterygota</taxon>
        <taxon>Neoptera</taxon>
        <taxon>Endopterygota</taxon>
        <taxon>Coleoptera</taxon>
        <taxon>Polyphaga</taxon>
        <taxon>Elateriformia</taxon>
        <taxon>Buprestoidea</taxon>
        <taxon>Buprestidae</taxon>
        <taxon>Agrilinae</taxon>
        <taxon>Agrilus</taxon>
    </lineage>
</organism>
<dbReference type="InParanoid" id="A0A7F5R8T9"/>
<keyword evidence="2" id="KW-1185">Reference proteome</keyword>
<feature type="region of interest" description="Disordered" evidence="1">
    <location>
        <begin position="198"/>
        <end position="225"/>
    </location>
</feature>
<feature type="region of interest" description="Disordered" evidence="1">
    <location>
        <begin position="1266"/>
        <end position="1291"/>
    </location>
</feature>
<proteinExistence type="predicted"/>
<reference evidence="3" key="1">
    <citation type="submission" date="2025-08" db="UniProtKB">
        <authorList>
            <consortium name="RefSeq"/>
        </authorList>
    </citation>
    <scope>IDENTIFICATION</scope>
    <source>
        <tissue evidence="3">Entire body</tissue>
    </source>
</reference>
<feature type="region of interest" description="Disordered" evidence="1">
    <location>
        <begin position="761"/>
        <end position="800"/>
    </location>
</feature>
<dbReference type="RefSeq" id="XP_025832381.1">
    <property type="nucleotide sequence ID" value="XM_025976596.1"/>
</dbReference>
<evidence type="ECO:0000313" key="3">
    <source>
        <dbReference type="RefSeq" id="XP_025832381.1"/>
    </source>
</evidence>
<feature type="compositionally biased region" description="Polar residues" evidence="1">
    <location>
        <begin position="763"/>
        <end position="777"/>
    </location>
</feature>
<name>A0A7F5R8T9_AGRPL</name>
<feature type="region of interest" description="Disordered" evidence="1">
    <location>
        <begin position="331"/>
        <end position="369"/>
    </location>
</feature>
<dbReference type="GeneID" id="108732820"/>
<feature type="compositionally biased region" description="Polar residues" evidence="1">
    <location>
        <begin position="1028"/>
        <end position="1039"/>
    </location>
</feature>
<dbReference type="KEGG" id="apln:108732820"/>
<accession>A0A7F5R8T9</accession>
<evidence type="ECO:0000256" key="1">
    <source>
        <dbReference type="SAM" id="MobiDB-lite"/>
    </source>
</evidence>
<dbReference type="Proteomes" id="UP000192223">
    <property type="component" value="Unplaced"/>
</dbReference>
<feature type="compositionally biased region" description="Polar residues" evidence="1">
    <location>
        <begin position="785"/>
        <end position="800"/>
    </location>
</feature>
<gene>
    <name evidence="3" type="primary">LOC108732820</name>
</gene>
<feature type="compositionally biased region" description="Polar residues" evidence="1">
    <location>
        <begin position="199"/>
        <end position="209"/>
    </location>
</feature>
<evidence type="ECO:0000313" key="2">
    <source>
        <dbReference type="Proteomes" id="UP000192223"/>
    </source>
</evidence>